<name>A0AAE0AJC2_9ROSI</name>
<dbReference type="Proteomes" id="UP001281410">
    <property type="component" value="Unassembled WGS sequence"/>
</dbReference>
<dbReference type="PANTHER" id="PTHR33116">
    <property type="entry name" value="REVERSE TRANSCRIPTASE ZINC-BINDING DOMAIN-CONTAINING PROTEIN-RELATED-RELATED"/>
    <property type="match status" value="1"/>
</dbReference>
<organism evidence="1 2">
    <name type="scientific">Dipteronia sinensis</name>
    <dbReference type="NCBI Taxonomy" id="43782"/>
    <lineage>
        <taxon>Eukaryota</taxon>
        <taxon>Viridiplantae</taxon>
        <taxon>Streptophyta</taxon>
        <taxon>Embryophyta</taxon>
        <taxon>Tracheophyta</taxon>
        <taxon>Spermatophyta</taxon>
        <taxon>Magnoliopsida</taxon>
        <taxon>eudicotyledons</taxon>
        <taxon>Gunneridae</taxon>
        <taxon>Pentapetalae</taxon>
        <taxon>rosids</taxon>
        <taxon>malvids</taxon>
        <taxon>Sapindales</taxon>
        <taxon>Sapindaceae</taxon>
        <taxon>Hippocastanoideae</taxon>
        <taxon>Acereae</taxon>
        <taxon>Dipteronia</taxon>
    </lineage>
</organism>
<protein>
    <submittedName>
        <fullName evidence="1">Uncharacterized protein</fullName>
    </submittedName>
</protein>
<dbReference type="AlphaFoldDB" id="A0AAE0AJC2"/>
<dbReference type="EMBL" id="JANJYJ010000004">
    <property type="protein sequence ID" value="KAK3218685.1"/>
    <property type="molecule type" value="Genomic_DNA"/>
</dbReference>
<sequence>MLFLKPKMEFVLNSKRILWCFELASGLKINFHKSSIVRVAKDGGSVSRWAAAFKCKSDSLPISYLGLPLGARPSSKAFWNSVVNKVENRLAPWKRKFLSKSGRLVLIKSVLGSIPTYFLSVFKVLVGIAQKIEKVQRSFLWGDGLVKRKLHAVDWVTVCKNKRNGGLGIGRIVDKKNGLLTKWVWRFGNESDALWKRVICAKYRVDVKSLSWNWQSQCSPSVFVRGIAHLFNKDSNAAKVLENGLRVEYYCYRFNCTLLERLESNTHDLEKIDILEVIRMVVAWTFDVKPSTIANCFLYCRIRTIQGETDEDSEDSGVMSELEQQIQSFHYSNHMDVNHLLNHSVEEEVRYTPTKKDIIHDITRQNKDGVVEINDDDDDSHNVPKISTKAIVASPFSSDRRRIFFPSRIHRMKIRSGLCGCNFSGFEDELVDRITKGKDDDKC</sequence>
<gene>
    <name evidence="1" type="ORF">Dsin_012655</name>
</gene>
<accession>A0AAE0AJC2</accession>
<dbReference type="PANTHER" id="PTHR33116:SF75">
    <property type="entry name" value="RIBONUCLEASE H PROTEIN"/>
    <property type="match status" value="1"/>
</dbReference>
<comment type="caution">
    <text evidence="1">The sequence shown here is derived from an EMBL/GenBank/DDBJ whole genome shotgun (WGS) entry which is preliminary data.</text>
</comment>
<keyword evidence="2" id="KW-1185">Reference proteome</keyword>
<reference evidence="1" key="1">
    <citation type="journal article" date="2023" name="Plant J.">
        <title>Genome sequences and population genomics provide insights into the demographic history, inbreeding, and mutation load of two 'living fossil' tree species of Dipteronia.</title>
        <authorList>
            <person name="Feng Y."/>
            <person name="Comes H.P."/>
            <person name="Chen J."/>
            <person name="Zhu S."/>
            <person name="Lu R."/>
            <person name="Zhang X."/>
            <person name="Li P."/>
            <person name="Qiu J."/>
            <person name="Olsen K.M."/>
            <person name="Qiu Y."/>
        </authorList>
    </citation>
    <scope>NUCLEOTIDE SEQUENCE</scope>
    <source>
        <strain evidence="1">NBL</strain>
    </source>
</reference>
<evidence type="ECO:0000313" key="2">
    <source>
        <dbReference type="Proteomes" id="UP001281410"/>
    </source>
</evidence>
<evidence type="ECO:0000313" key="1">
    <source>
        <dbReference type="EMBL" id="KAK3218685.1"/>
    </source>
</evidence>
<proteinExistence type="predicted"/>